<evidence type="ECO:0000313" key="3">
    <source>
        <dbReference type="EMBL" id="UYQ94650.1"/>
    </source>
</evidence>
<evidence type="ECO:0000256" key="1">
    <source>
        <dbReference type="ARBA" id="ARBA00008635"/>
    </source>
</evidence>
<evidence type="ECO:0000256" key="2">
    <source>
        <dbReference type="ARBA" id="ARBA00022723"/>
    </source>
</evidence>
<keyword evidence="4" id="KW-1185">Reference proteome</keyword>
<evidence type="ECO:0000313" key="4">
    <source>
        <dbReference type="Proteomes" id="UP001162741"/>
    </source>
</evidence>
<name>A0ABY6J4Q6_9BACT</name>
<dbReference type="RefSeq" id="WP_264282518.1">
    <property type="nucleotide sequence ID" value="NZ_CP107006.1"/>
</dbReference>
<proteinExistence type="inferred from homology"/>
<dbReference type="InterPro" id="IPR007837">
    <property type="entry name" value="DinB"/>
</dbReference>
<accession>A0ABY6J4Q6</accession>
<dbReference type="InterPro" id="IPR034660">
    <property type="entry name" value="DinB/YfiT-like"/>
</dbReference>
<dbReference type="EMBL" id="CP107006">
    <property type="protein sequence ID" value="UYQ94650.1"/>
    <property type="molecule type" value="Genomic_DNA"/>
</dbReference>
<dbReference type="PANTHER" id="PTHR37302">
    <property type="entry name" value="SLR1116 PROTEIN"/>
    <property type="match status" value="1"/>
</dbReference>
<protein>
    <recommendedName>
        <fullName evidence="5">Damage-inducible protein DinB</fullName>
    </recommendedName>
</protein>
<sequence>MLQLVQAGPSISAGSLIRDYAAFNQWATHRLINWLKRKPASIIEAELASSFYSLRSTLLHIWATEAHWFSWMAAGRECVNIQQTFNGSLEELYDGVLEQAEVLNEYVQSLDEETLYEPCNFTESYGMTPARPRAELLMHTLMHSMYHRGQLTSMGHQAGLHDAPMTDYMFYLLLGKHQ</sequence>
<dbReference type="Proteomes" id="UP001162741">
    <property type="component" value="Chromosome"/>
</dbReference>
<dbReference type="PANTHER" id="PTHR37302:SF3">
    <property type="entry name" value="DAMAGE-INDUCIBLE PROTEIN DINB"/>
    <property type="match status" value="1"/>
</dbReference>
<comment type="similarity">
    <text evidence="1">Belongs to the DinB family.</text>
</comment>
<keyword evidence="2" id="KW-0479">Metal-binding</keyword>
<dbReference type="Pfam" id="PF05163">
    <property type="entry name" value="DinB"/>
    <property type="match status" value="1"/>
</dbReference>
<dbReference type="Gene3D" id="1.20.120.450">
    <property type="entry name" value="dinb family like domain"/>
    <property type="match status" value="1"/>
</dbReference>
<gene>
    <name evidence="3" type="ORF">MKQ68_06040</name>
</gene>
<organism evidence="3 4">
    <name type="scientific">Chitinophaga horti</name>
    <dbReference type="NCBI Taxonomy" id="2920382"/>
    <lineage>
        <taxon>Bacteria</taxon>
        <taxon>Pseudomonadati</taxon>
        <taxon>Bacteroidota</taxon>
        <taxon>Chitinophagia</taxon>
        <taxon>Chitinophagales</taxon>
        <taxon>Chitinophagaceae</taxon>
        <taxon>Chitinophaga</taxon>
    </lineage>
</organism>
<evidence type="ECO:0008006" key="5">
    <source>
        <dbReference type="Google" id="ProtNLM"/>
    </source>
</evidence>
<dbReference type="SUPFAM" id="SSF109854">
    <property type="entry name" value="DinB/YfiT-like putative metalloenzymes"/>
    <property type="match status" value="1"/>
</dbReference>
<reference evidence="3" key="1">
    <citation type="submission" date="2022-10" db="EMBL/GenBank/DDBJ databases">
        <title>Chitinophaga sp. nov., isolated from soil.</title>
        <authorList>
            <person name="Jeon C.O."/>
        </authorList>
    </citation>
    <scope>NUCLEOTIDE SEQUENCE</scope>
    <source>
        <strain evidence="3">R8</strain>
    </source>
</reference>